<feature type="transmembrane region" description="Helical" evidence="2">
    <location>
        <begin position="13"/>
        <end position="32"/>
    </location>
</feature>
<dbReference type="EMBL" id="NOXV01000187">
    <property type="protein sequence ID" value="OYQ43036.1"/>
    <property type="molecule type" value="Genomic_DNA"/>
</dbReference>
<proteinExistence type="predicted"/>
<comment type="caution">
    <text evidence="4">The sequence shown here is derived from an EMBL/GenBank/DDBJ whole genome shotgun (WGS) entry which is preliminary data.</text>
</comment>
<dbReference type="GO" id="GO:0046872">
    <property type="term" value="F:metal ion binding"/>
    <property type="evidence" value="ECO:0007669"/>
    <property type="project" value="InterPro"/>
</dbReference>
<reference evidence="4 5" key="1">
    <citation type="submission" date="2017-07" db="EMBL/GenBank/DDBJ databases">
        <title>Flavobacterium cyanobacteriorum sp. nov., isolated from cyanobacterial aggregates in a eutrophic lake.</title>
        <authorList>
            <person name="Cai H."/>
        </authorList>
    </citation>
    <scope>NUCLEOTIDE SEQUENCE [LARGE SCALE GENOMIC DNA]</scope>
    <source>
        <strain evidence="4 5">TH021</strain>
    </source>
</reference>
<dbReference type="OrthoDB" id="9775266at2"/>
<dbReference type="GO" id="GO:0005524">
    <property type="term" value="F:ATP binding"/>
    <property type="evidence" value="ECO:0007669"/>
    <property type="project" value="UniProtKB-UniRule"/>
</dbReference>
<dbReference type="RefSeq" id="WP_094412740.1">
    <property type="nucleotide sequence ID" value="NZ_NOXV01000187.1"/>
</dbReference>
<organism evidence="4 5">
    <name type="scientific">Flavobacterium cyanobacteriorum</name>
    <dbReference type="NCBI Taxonomy" id="2022802"/>
    <lineage>
        <taxon>Bacteria</taxon>
        <taxon>Pseudomonadati</taxon>
        <taxon>Bacteroidota</taxon>
        <taxon>Flavobacteriia</taxon>
        <taxon>Flavobacteriales</taxon>
        <taxon>Flavobacteriaceae</taxon>
        <taxon>Flavobacterium</taxon>
    </lineage>
</organism>
<dbReference type="GO" id="GO:0016874">
    <property type="term" value="F:ligase activity"/>
    <property type="evidence" value="ECO:0007669"/>
    <property type="project" value="UniProtKB-KW"/>
</dbReference>
<keyword evidence="5" id="KW-1185">Reference proteome</keyword>
<sequence>MKLFIHKLRNWEYWPFWAVYFPLFFLWAAYALRARTIFFFNAANPTMRNGGFIMDSKIEIYGLMPEAYYPATILVPEGKEFDEVKQQLAHKNIAYPIIAKPDMGLRGNAVKKVYNEAQLKNYHQKADFDYLIQEFIPYPNEAGIFYVRFPGEDRGKVTGIVAKELLTVTGDGEATITELIRRDPRFEMQLPVLKKELGARLDEIPEKDKKINLVPLGNHCRGAKFIDASHLISAGLTDTINEVALQMPEFYFGRMDIMYNSWEELEQGINFSIIEVNGAASEPTHIYDPMHSIFFAWKELARHITYMFRISVKNNTRGVRYLSFSEGMHQYRLHRKMVSKYERL</sequence>
<dbReference type="Gene3D" id="3.30.1490.20">
    <property type="entry name" value="ATP-grasp fold, A domain"/>
    <property type="match status" value="1"/>
</dbReference>
<evidence type="ECO:0000313" key="5">
    <source>
        <dbReference type="Proteomes" id="UP000216605"/>
    </source>
</evidence>
<keyword evidence="2" id="KW-0472">Membrane</keyword>
<dbReference type="AlphaFoldDB" id="A0A255ZNK7"/>
<keyword evidence="4" id="KW-0436">Ligase</keyword>
<feature type="domain" description="ATP-grasp" evidence="3">
    <location>
        <begin position="65"/>
        <end position="306"/>
    </location>
</feature>
<protein>
    <submittedName>
        <fullName evidence="4">D-alanine--D-alanine ligase</fullName>
    </submittedName>
</protein>
<name>A0A255ZNK7_9FLAO</name>
<evidence type="ECO:0000256" key="2">
    <source>
        <dbReference type="SAM" id="Phobius"/>
    </source>
</evidence>
<dbReference type="InterPro" id="IPR013815">
    <property type="entry name" value="ATP_grasp_subdomain_1"/>
</dbReference>
<dbReference type="Proteomes" id="UP000216605">
    <property type="component" value="Unassembled WGS sequence"/>
</dbReference>
<accession>A0A255ZNK7</accession>
<keyword evidence="2" id="KW-1133">Transmembrane helix</keyword>
<keyword evidence="1" id="KW-0547">Nucleotide-binding</keyword>
<keyword evidence="2" id="KW-0812">Transmembrane</keyword>
<dbReference type="SUPFAM" id="SSF56059">
    <property type="entry name" value="Glutathione synthetase ATP-binding domain-like"/>
    <property type="match status" value="1"/>
</dbReference>
<gene>
    <name evidence="4" type="ORF">CHU92_03730</name>
</gene>
<evidence type="ECO:0000313" key="4">
    <source>
        <dbReference type="EMBL" id="OYQ43036.1"/>
    </source>
</evidence>
<dbReference type="PROSITE" id="PS50975">
    <property type="entry name" value="ATP_GRASP"/>
    <property type="match status" value="1"/>
</dbReference>
<evidence type="ECO:0000259" key="3">
    <source>
        <dbReference type="PROSITE" id="PS50975"/>
    </source>
</evidence>
<evidence type="ECO:0000256" key="1">
    <source>
        <dbReference type="PROSITE-ProRule" id="PRU00409"/>
    </source>
</evidence>
<keyword evidence="1" id="KW-0067">ATP-binding</keyword>
<dbReference type="InterPro" id="IPR011761">
    <property type="entry name" value="ATP-grasp"/>
</dbReference>